<dbReference type="GO" id="GO:0019901">
    <property type="term" value="F:protein kinase binding"/>
    <property type="evidence" value="ECO:0007669"/>
    <property type="project" value="TreeGrafter"/>
</dbReference>
<dbReference type="Proteomes" id="UP000081671">
    <property type="component" value="Unplaced"/>
</dbReference>
<accession>A0A1S3EQD8</accession>
<dbReference type="FunCoup" id="A0A1S3EQD8">
    <property type="interactions" value="635"/>
</dbReference>
<name>A0A1S3EQD8_DIPOR</name>
<feature type="region of interest" description="Disordered" evidence="1">
    <location>
        <begin position="76"/>
        <end position="169"/>
    </location>
</feature>
<dbReference type="KEGG" id="dord:105981801"/>
<dbReference type="GO" id="GO:0006954">
    <property type="term" value="P:inflammatory response"/>
    <property type="evidence" value="ECO:0007669"/>
    <property type="project" value="TreeGrafter"/>
</dbReference>
<organism evidence="3 4">
    <name type="scientific">Dipodomys ordii</name>
    <name type="common">Ord's kangaroo rat</name>
    <dbReference type="NCBI Taxonomy" id="10020"/>
    <lineage>
        <taxon>Eukaryota</taxon>
        <taxon>Metazoa</taxon>
        <taxon>Chordata</taxon>
        <taxon>Craniata</taxon>
        <taxon>Vertebrata</taxon>
        <taxon>Euteleostomi</taxon>
        <taxon>Mammalia</taxon>
        <taxon>Eutheria</taxon>
        <taxon>Euarchontoglires</taxon>
        <taxon>Glires</taxon>
        <taxon>Rodentia</taxon>
        <taxon>Castorimorpha</taxon>
        <taxon>Heteromyidae</taxon>
        <taxon>Dipodomyinae</taxon>
        <taxon>Dipodomys</taxon>
    </lineage>
</organism>
<feature type="region of interest" description="Disordered" evidence="1">
    <location>
        <begin position="195"/>
        <end position="230"/>
    </location>
</feature>
<reference evidence="4" key="1">
    <citation type="submission" date="2025-08" db="UniProtKB">
        <authorList>
            <consortium name="RefSeq"/>
        </authorList>
    </citation>
    <scope>IDENTIFICATION</scope>
    <source>
        <tissue evidence="4">Kidney</tissue>
    </source>
</reference>
<sequence>METNGLTPFALGLLLLPVLTTLLAALCARCRELPVSNDMDSADSLYPRSILIKPPHPPAHYLPVTSYPPVISYPPLTRPDQLPIPRSPQPFGASHRLPSPQQDSDGANSVASYENQEPVCEDEEEDEDENDYPNEAGYLVVLPDSTPATNPAGPSAPGPSSSGLRDSAFSMEFGEDYVNVPESSEASLDGSREYVNVSEDLPPESRTEPAALRPLEMEEEEGEAPDYENV</sequence>
<dbReference type="PANTHER" id="PTHR15586:SF0">
    <property type="entry name" value="LINKER FOR ACTIVATION OF T-CELLS FAMILY MEMBER 1"/>
    <property type="match status" value="1"/>
</dbReference>
<dbReference type="InterPro" id="IPR008359">
    <property type="entry name" value="Linker_for_activat_Tcells_prot"/>
</dbReference>
<protein>
    <submittedName>
        <fullName evidence="4">Linker for activation of T-cells family member 1 isoform X1</fullName>
    </submittedName>
</protein>
<dbReference type="PRINTS" id="PR01781">
    <property type="entry name" value="LATPROTEIN"/>
</dbReference>
<feature type="compositionally biased region" description="Low complexity" evidence="1">
    <location>
        <begin position="145"/>
        <end position="163"/>
    </location>
</feature>
<dbReference type="Pfam" id="PF15234">
    <property type="entry name" value="LAT"/>
    <property type="match status" value="1"/>
</dbReference>
<dbReference type="GO" id="GO:0035556">
    <property type="term" value="P:intracellular signal transduction"/>
    <property type="evidence" value="ECO:0007669"/>
    <property type="project" value="TreeGrafter"/>
</dbReference>
<evidence type="ECO:0000256" key="1">
    <source>
        <dbReference type="SAM" id="MobiDB-lite"/>
    </source>
</evidence>
<dbReference type="PANTHER" id="PTHR15586">
    <property type="entry name" value="LINKER FOR ACTIVATION OF T-CELLS FAMILY MEMBER 1"/>
    <property type="match status" value="1"/>
</dbReference>
<dbReference type="OrthoDB" id="9451490at2759"/>
<keyword evidence="2" id="KW-0732">Signal</keyword>
<feature type="compositionally biased region" description="Acidic residues" evidence="1">
    <location>
        <begin position="119"/>
        <end position="132"/>
    </location>
</feature>
<dbReference type="CTD" id="27040"/>
<feature type="chain" id="PRO_5010273478" evidence="2">
    <location>
        <begin position="26"/>
        <end position="230"/>
    </location>
</feature>
<dbReference type="GO" id="GO:0006955">
    <property type="term" value="P:immune response"/>
    <property type="evidence" value="ECO:0007669"/>
    <property type="project" value="TreeGrafter"/>
</dbReference>
<dbReference type="GO" id="GO:0001772">
    <property type="term" value="C:immunological synapse"/>
    <property type="evidence" value="ECO:0007669"/>
    <property type="project" value="TreeGrafter"/>
</dbReference>
<feature type="compositionally biased region" description="Polar residues" evidence="1">
    <location>
        <begin position="99"/>
        <end position="113"/>
    </location>
</feature>
<dbReference type="AlphaFoldDB" id="A0A1S3EQD8"/>
<dbReference type="GeneID" id="105981801"/>
<feature type="signal peptide" evidence="2">
    <location>
        <begin position="1"/>
        <end position="25"/>
    </location>
</feature>
<dbReference type="STRING" id="10020.ENSDORP00000015026"/>
<evidence type="ECO:0000256" key="2">
    <source>
        <dbReference type="SAM" id="SignalP"/>
    </source>
</evidence>
<proteinExistence type="predicted"/>
<evidence type="ECO:0000313" key="3">
    <source>
        <dbReference type="Proteomes" id="UP000081671"/>
    </source>
</evidence>
<dbReference type="InParanoid" id="A0A1S3EQD8"/>
<gene>
    <name evidence="4" type="primary">Lat</name>
</gene>
<feature type="compositionally biased region" description="Acidic residues" evidence="1">
    <location>
        <begin position="217"/>
        <end position="230"/>
    </location>
</feature>
<keyword evidence="3" id="KW-1185">Reference proteome</keyword>
<dbReference type="RefSeq" id="XP_012866603.1">
    <property type="nucleotide sequence ID" value="XM_013011149.1"/>
</dbReference>
<dbReference type="GO" id="GO:0050863">
    <property type="term" value="P:regulation of T cell activation"/>
    <property type="evidence" value="ECO:0007669"/>
    <property type="project" value="TreeGrafter"/>
</dbReference>
<evidence type="ECO:0000313" key="4">
    <source>
        <dbReference type="RefSeq" id="XP_012866603.1"/>
    </source>
</evidence>